<feature type="region of interest" description="Disordered" evidence="1">
    <location>
        <begin position="1"/>
        <end position="29"/>
    </location>
</feature>
<evidence type="ECO:0000256" key="2">
    <source>
        <dbReference type="SAM" id="Phobius"/>
    </source>
</evidence>
<feature type="compositionally biased region" description="Polar residues" evidence="1">
    <location>
        <begin position="8"/>
        <end position="25"/>
    </location>
</feature>
<dbReference type="EMBL" id="JAOAOG010000191">
    <property type="protein sequence ID" value="KAJ6241629.1"/>
    <property type="molecule type" value="Genomic_DNA"/>
</dbReference>
<keyword evidence="2 3" id="KW-0812">Transmembrane</keyword>
<comment type="caution">
    <text evidence="3">The sequence shown here is derived from an EMBL/GenBank/DDBJ whole genome shotgun (WGS) entry which is preliminary data.</text>
</comment>
<name>A0ABQ8YAG7_9EUKA</name>
<sequence length="216" mass="24861">MSLEKDSSNISENENLKTNTTSSSEPLFEDLNDDQDQIEQLELLPETKPKKSKKKWSYCALFCVICWAVLILLLVILVPRGITGVKESGYFRDAYLSHNEMKVNFSITIEERLHNKNFFNLKIENPSVMMYHDDIGFGSIKFKEQHPILFSRKEDLYELTAIINPASEEVYGGIVSEFEEKGYFTVTVRGYVNGKSSIWTTKIKIETTQKITPKEI</sequence>
<keyword evidence="4" id="KW-1185">Reference proteome</keyword>
<evidence type="ECO:0000313" key="4">
    <source>
        <dbReference type="Proteomes" id="UP001150062"/>
    </source>
</evidence>
<evidence type="ECO:0000256" key="1">
    <source>
        <dbReference type="SAM" id="MobiDB-lite"/>
    </source>
</evidence>
<keyword evidence="2" id="KW-1133">Transmembrane helix</keyword>
<feature type="transmembrane region" description="Helical" evidence="2">
    <location>
        <begin position="58"/>
        <end position="78"/>
    </location>
</feature>
<accession>A0ABQ8YAG7</accession>
<dbReference type="Proteomes" id="UP001150062">
    <property type="component" value="Unassembled WGS sequence"/>
</dbReference>
<protein>
    <submittedName>
        <fullName evidence="3">Transmembrane protein</fullName>
    </submittedName>
</protein>
<organism evidence="3 4">
    <name type="scientific">Anaeramoeba flamelloides</name>
    <dbReference type="NCBI Taxonomy" id="1746091"/>
    <lineage>
        <taxon>Eukaryota</taxon>
        <taxon>Metamonada</taxon>
        <taxon>Anaeramoebidae</taxon>
        <taxon>Anaeramoeba</taxon>
    </lineage>
</organism>
<gene>
    <name evidence="3" type="ORF">M0813_00332</name>
</gene>
<reference evidence="3" key="1">
    <citation type="submission" date="2022-08" db="EMBL/GenBank/DDBJ databases">
        <title>Novel sulfate-reducing endosymbionts in the free-living metamonad Anaeramoeba.</title>
        <authorList>
            <person name="Jerlstrom-Hultqvist J."/>
            <person name="Cepicka I."/>
            <person name="Gallot-Lavallee L."/>
            <person name="Salas-Leiva D."/>
            <person name="Curtis B.A."/>
            <person name="Zahonova K."/>
            <person name="Pipaliya S."/>
            <person name="Dacks J."/>
            <person name="Roger A.J."/>
        </authorList>
    </citation>
    <scope>NUCLEOTIDE SEQUENCE</scope>
    <source>
        <strain evidence="3">Schooner1</strain>
    </source>
</reference>
<keyword evidence="2" id="KW-0472">Membrane</keyword>
<proteinExistence type="predicted"/>
<evidence type="ECO:0000313" key="3">
    <source>
        <dbReference type="EMBL" id="KAJ6241629.1"/>
    </source>
</evidence>